<protein>
    <submittedName>
        <fullName evidence="1">Uncharacterized protein</fullName>
    </submittedName>
</protein>
<organism evidence="1 2">
    <name type="scientific">Sphingobium yanoikuyae</name>
    <name type="common">Sphingomonas yanoikuyae</name>
    <dbReference type="NCBI Taxonomy" id="13690"/>
    <lineage>
        <taxon>Bacteria</taxon>
        <taxon>Pseudomonadati</taxon>
        <taxon>Pseudomonadota</taxon>
        <taxon>Alphaproteobacteria</taxon>
        <taxon>Sphingomonadales</taxon>
        <taxon>Sphingomonadaceae</taxon>
        <taxon>Sphingobium</taxon>
    </lineage>
</organism>
<sequence length="73" mass="8250">MSRMGFEDLEAAREVLRRRSRSVGQFQKFADRTDHVVEEHASLDASTGIATVSLARRYAQRFLGYFKIGGSNV</sequence>
<dbReference type="Proteomes" id="UP000515377">
    <property type="component" value="Chromosome"/>
</dbReference>
<reference evidence="1 2" key="1">
    <citation type="submission" date="2020-07" db="EMBL/GenBank/DDBJ databases">
        <title>Whole genome sequence of Sphingobium yanoikuyae A3.</title>
        <authorList>
            <person name="Han S.-S."/>
        </authorList>
    </citation>
    <scope>NUCLEOTIDE SEQUENCE [LARGE SCALE GENOMIC DNA]</scope>
    <source>
        <strain evidence="1 2">A3</strain>
    </source>
</reference>
<dbReference type="EMBL" id="CP060122">
    <property type="protein sequence ID" value="QNG47388.1"/>
    <property type="molecule type" value="Genomic_DNA"/>
</dbReference>
<evidence type="ECO:0000313" key="2">
    <source>
        <dbReference type="Proteomes" id="UP000515377"/>
    </source>
</evidence>
<gene>
    <name evidence="1" type="ORF">H3V42_07200</name>
</gene>
<name>A0A9X7UBI7_SPHYA</name>
<proteinExistence type="predicted"/>
<dbReference type="AlphaFoldDB" id="A0A9X7UBI7"/>
<evidence type="ECO:0000313" key="1">
    <source>
        <dbReference type="EMBL" id="QNG47388.1"/>
    </source>
</evidence>
<accession>A0A9X7UBI7</accession>